<sequence>MAAVGRAELHGQKRRADDELEGEQPLTKRFGRLRIGRVLGAPDAAGHVATPAAHAAALPTARRACKFNEDGMQIDDTKTRVYINDLESEIAEIEAEEKDHAIEFLPEIEKKLMAIPKSVLNPKPDNELVLYRIPRSLSIPEEEDSVRSVIADARGRAREKSLADAKEAEEEEETNSSGLDDTCIHATPWRNIHTNEPDDTLYDAMEID</sequence>
<name>A0A0J6YS77_COCIT</name>
<dbReference type="OrthoDB" id="5345504at2759"/>
<accession>A0A0J6YS77</accession>
<dbReference type="Proteomes" id="UP000054565">
    <property type="component" value="Unassembled WGS sequence"/>
</dbReference>
<feature type="region of interest" description="Disordered" evidence="1">
    <location>
        <begin position="160"/>
        <end position="183"/>
    </location>
</feature>
<feature type="compositionally biased region" description="Basic and acidic residues" evidence="1">
    <location>
        <begin position="7"/>
        <end position="17"/>
    </location>
</feature>
<reference evidence="3" key="1">
    <citation type="journal article" date="2010" name="Genome Res.">
        <title>Population genomic sequencing of Coccidioides fungi reveals recent hybridization and transposon control.</title>
        <authorList>
            <person name="Neafsey D.E."/>
            <person name="Barker B.M."/>
            <person name="Sharpton T.J."/>
            <person name="Stajich J.E."/>
            <person name="Park D.J."/>
            <person name="Whiston E."/>
            <person name="Hung C.-Y."/>
            <person name="McMahan C."/>
            <person name="White J."/>
            <person name="Sykes S."/>
            <person name="Heiman D."/>
            <person name="Young S."/>
            <person name="Zeng Q."/>
            <person name="Abouelleil A."/>
            <person name="Aftuck L."/>
            <person name="Bessette D."/>
            <person name="Brown A."/>
            <person name="FitzGerald M."/>
            <person name="Lui A."/>
            <person name="Macdonald J.P."/>
            <person name="Priest M."/>
            <person name="Orbach M.J."/>
            <person name="Galgiani J.N."/>
            <person name="Kirkland T.N."/>
            <person name="Cole G.T."/>
            <person name="Birren B.W."/>
            <person name="Henn M.R."/>
            <person name="Taylor J.W."/>
            <person name="Rounsley S.D."/>
        </authorList>
    </citation>
    <scope>NUCLEOTIDE SEQUENCE [LARGE SCALE GENOMIC DNA]</scope>
    <source>
        <strain evidence="3">RMSCC 2394</strain>
    </source>
</reference>
<feature type="region of interest" description="Disordered" evidence="1">
    <location>
        <begin position="1"/>
        <end position="26"/>
    </location>
</feature>
<evidence type="ECO:0000256" key="1">
    <source>
        <dbReference type="SAM" id="MobiDB-lite"/>
    </source>
</evidence>
<dbReference type="Pfam" id="PF20354">
    <property type="entry name" value="DUF6649"/>
    <property type="match status" value="1"/>
</dbReference>
<dbReference type="STRING" id="404692.A0A0J6YS77"/>
<dbReference type="EMBL" id="DS028100">
    <property type="protein sequence ID" value="KMP09838.1"/>
    <property type="molecule type" value="Genomic_DNA"/>
</dbReference>
<evidence type="ECO:0000313" key="2">
    <source>
        <dbReference type="EMBL" id="KMP09838.1"/>
    </source>
</evidence>
<organism evidence="2 3">
    <name type="scientific">Coccidioides immitis RMSCC 2394</name>
    <dbReference type="NCBI Taxonomy" id="404692"/>
    <lineage>
        <taxon>Eukaryota</taxon>
        <taxon>Fungi</taxon>
        <taxon>Dikarya</taxon>
        <taxon>Ascomycota</taxon>
        <taxon>Pezizomycotina</taxon>
        <taxon>Eurotiomycetes</taxon>
        <taxon>Eurotiomycetidae</taxon>
        <taxon>Onygenales</taxon>
        <taxon>Onygenaceae</taxon>
        <taxon>Coccidioides</taxon>
    </lineage>
</organism>
<proteinExistence type="predicted"/>
<protein>
    <submittedName>
        <fullName evidence="2">Uncharacterized protein</fullName>
    </submittedName>
</protein>
<dbReference type="AlphaFoldDB" id="A0A0J6YS77"/>
<dbReference type="InterPro" id="IPR046591">
    <property type="entry name" value="DUF6649"/>
</dbReference>
<gene>
    <name evidence="2" type="ORF">CIRG_09072</name>
</gene>
<evidence type="ECO:0000313" key="3">
    <source>
        <dbReference type="Proteomes" id="UP000054565"/>
    </source>
</evidence>